<feature type="site" description="Transition state stabilizer" evidence="7">
    <location>
        <position position="127"/>
    </location>
</feature>
<dbReference type="CDD" id="cd00187">
    <property type="entry name" value="TOP4c"/>
    <property type="match status" value="1"/>
</dbReference>
<dbReference type="SUPFAM" id="SSF101904">
    <property type="entry name" value="GyrA/ParC C-terminal domain-like"/>
    <property type="match status" value="1"/>
</dbReference>
<organism evidence="10 11">
    <name type="scientific">Tistrella mobilis</name>
    <dbReference type="NCBI Taxonomy" id="171437"/>
    <lineage>
        <taxon>Bacteria</taxon>
        <taxon>Pseudomonadati</taxon>
        <taxon>Pseudomonadota</taxon>
        <taxon>Alphaproteobacteria</taxon>
        <taxon>Geminicoccales</taxon>
        <taxon>Geminicoccaceae</taxon>
        <taxon>Tistrella</taxon>
    </lineage>
</organism>
<dbReference type="GO" id="GO:0009330">
    <property type="term" value="C:DNA topoisomerase type II (double strand cut, ATP-hydrolyzing) complex"/>
    <property type="evidence" value="ECO:0007669"/>
    <property type="project" value="TreeGrafter"/>
</dbReference>
<dbReference type="EMBL" id="LPZR01000106">
    <property type="protein sequence ID" value="KYO53809.1"/>
    <property type="molecule type" value="Genomic_DNA"/>
</dbReference>
<comment type="similarity">
    <text evidence="7">Belongs to the type II topoisomerase GyrA/ParC subunit family. ParC type 1 subfamily.</text>
</comment>
<comment type="subcellular location">
    <subcellularLocation>
        <location evidence="7">Cell membrane</location>
        <topology evidence="7">Peripheral membrane protein</topology>
    </subcellularLocation>
</comment>
<protein>
    <recommendedName>
        <fullName evidence="7">DNA topoisomerase 4 subunit A</fullName>
        <ecNumber evidence="7">5.6.2.2</ecNumber>
    </recommendedName>
    <alternativeName>
        <fullName evidence="7">Topoisomerase IV subunit A</fullName>
    </alternativeName>
</protein>
<dbReference type="PROSITE" id="PS52040">
    <property type="entry name" value="TOPO_IIA"/>
    <property type="match status" value="1"/>
</dbReference>
<dbReference type="Gene3D" id="3.30.1360.40">
    <property type="match status" value="1"/>
</dbReference>
<gene>
    <name evidence="7" type="primary">parC</name>
    <name evidence="10" type="ORF">AUP44_26135</name>
</gene>
<dbReference type="InterPro" id="IPR002205">
    <property type="entry name" value="Topo_IIA_dom_A"/>
</dbReference>
<dbReference type="Pfam" id="PF00521">
    <property type="entry name" value="DNA_topoisoIV"/>
    <property type="match status" value="1"/>
</dbReference>
<comment type="caution">
    <text evidence="10">The sequence shown here is derived from an EMBL/GenBank/DDBJ whole genome shotgun (WGS) entry which is preliminary data.</text>
</comment>
<evidence type="ECO:0000256" key="3">
    <source>
        <dbReference type="ARBA" id="ARBA00023029"/>
    </source>
</evidence>
<keyword evidence="4 7" id="KW-0238">DNA-binding</keyword>
<feature type="site" description="Interaction with DNA" evidence="7">
    <location>
        <position position="48"/>
    </location>
</feature>
<evidence type="ECO:0000256" key="2">
    <source>
        <dbReference type="ARBA" id="ARBA00022475"/>
    </source>
</evidence>
<keyword evidence="3 7" id="KW-0799">Topoisomerase</keyword>
<feature type="site" description="Interaction with DNA" evidence="7">
    <location>
        <position position="86"/>
    </location>
</feature>
<name>A0A162L8R6_9PROT</name>
<accession>A0A162L8R6</accession>
<dbReference type="Gene3D" id="1.10.268.10">
    <property type="entry name" value="Topoisomerase, domain 3"/>
    <property type="match status" value="1"/>
</dbReference>
<evidence type="ECO:0000256" key="5">
    <source>
        <dbReference type="ARBA" id="ARBA00023136"/>
    </source>
</evidence>
<dbReference type="InterPro" id="IPR013758">
    <property type="entry name" value="Topo_IIA_A/C_ab"/>
</dbReference>
<feature type="site" description="Interaction with DNA" evidence="7">
    <location>
        <position position="84"/>
    </location>
</feature>
<dbReference type="InterPro" id="IPR013760">
    <property type="entry name" value="Topo_IIA-like_dom_sf"/>
</dbReference>
<evidence type="ECO:0000256" key="4">
    <source>
        <dbReference type="ARBA" id="ARBA00023125"/>
    </source>
</evidence>
<keyword evidence="6 7" id="KW-0413">Isomerase</keyword>
<dbReference type="GO" id="GO:0003677">
    <property type="term" value="F:DNA binding"/>
    <property type="evidence" value="ECO:0007669"/>
    <property type="project" value="UniProtKB-UniRule"/>
</dbReference>
<evidence type="ECO:0000256" key="7">
    <source>
        <dbReference type="HAMAP-Rule" id="MF_00936"/>
    </source>
</evidence>
<proteinExistence type="inferred from homology"/>
<evidence type="ECO:0000313" key="10">
    <source>
        <dbReference type="EMBL" id="KYO53809.1"/>
    </source>
</evidence>
<comment type="subunit">
    <text evidence="7">Heterotetramer composed of ParC and ParE.</text>
</comment>
<evidence type="ECO:0000256" key="6">
    <source>
        <dbReference type="ARBA" id="ARBA00023235"/>
    </source>
</evidence>
<dbReference type="SUPFAM" id="SSF56719">
    <property type="entry name" value="Type II DNA topoisomerase"/>
    <property type="match status" value="1"/>
</dbReference>
<dbReference type="GO" id="GO:0006265">
    <property type="term" value="P:DNA topological change"/>
    <property type="evidence" value="ECO:0007669"/>
    <property type="project" value="UniProtKB-UniRule"/>
</dbReference>
<reference evidence="10 11" key="1">
    <citation type="submission" date="2015-12" db="EMBL/GenBank/DDBJ databases">
        <title>Genome sequence of Tistrella mobilis MCCC 1A02139.</title>
        <authorList>
            <person name="Lu L."/>
            <person name="Lai Q."/>
            <person name="Shao Z."/>
            <person name="Qian P."/>
        </authorList>
    </citation>
    <scope>NUCLEOTIDE SEQUENCE [LARGE SCALE GENOMIC DNA]</scope>
    <source>
        <strain evidence="10 11">MCCC 1A02139</strain>
    </source>
</reference>
<dbReference type="GO" id="GO:0019897">
    <property type="term" value="C:extrinsic component of plasma membrane"/>
    <property type="evidence" value="ECO:0007669"/>
    <property type="project" value="UniProtKB-UniRule"/>
</dbReference>
<dbReference type="InterPro" id="IPR013757">
    <property type="entry name" value="Topo_IIA_A_a_sf"/>
</dbReference>
<dbReference type="SMART" id="SM00434">
    <property type="entry name" value="TOP4c"/>
    <property type="match status" value="1"/>
</dbReference>
<dbReference type="InterPro" id="IPR005742">
    <property type="entry name" value="TopoIV_A_Gneg"/>
</dbReference>
<keyword evidence="2 7" id="KW-1003">Cell membrane</keyword>
<sequence>MSDETGSPENAGLIETVPLADALGERYLAYALSTITSRSLPDVRDGLKPVQRRLLYAMRQLKLDPAQGFKKCARVVGDVIGKYHPHGDTAVYDAMVRLAQDFALRYPLVDGQGNFGNIDGDNAAAMRYTEARLTEVAMLLLQDLDRDTVGFRANYDGTDEEPVVLPAGFPNLLANGATGIAVGMATSIPPHNAAELAEAARMMLGHRKTDGDFPDGTAIRPEDRYRDCPHETLLSHVQGPDFPTGGVLVESKASIAEAYATGRGGFRVRARWHREDLAHGRYQIVVTEIPFQVQKGRLIERVAELLTAKKLALLADIRDESAEDVRIVLEPRSRDVDPALLMESLFRQSDFENRFSLNMNVLDAEGVPQVMSLRGVLAAFIEHRIEVLRRRTRHRLSEIARRLEVLQGQLIAYLNLDEVIHIIRTADEPKAGLMTRFELTEVQAEAILNMRLRALHKLQQIEIERESKQLTTEQKKLKGLLADEGRQRDALDVEFADLVKRFGPETELGRRRTTPGEAPKTEMVSIEALVEREPITVVLSTMGWIRAMKGHIGPDQELRFKEGDAEALRIEAQTTDRILVFADDGRVYTLQGDKLPPGRGFGEPLRLMVDLAADAQIVTLTLAGTPGDLLLVASDGRGFMVKPEDAVAQTRTGRQVLVPGEGQKLKLVRRIDADATHLAIVGENRKLAIYPIDQVPHMTRGKGVRLQTYRQGGPSDVRGLKLVEPQDGLSWQRGPQTRKVLMPELARWITKARGGPGALAPNGFPRDNRFGD</sequence>
<evidence type="ECO:0000313" key="11">
    <source>
        <dbReference type="Proteomes" id="UP000075787"/>
    </source>
</evidence>
<dbReference type="RefSeq" id="WP_062763409.1">
    <property type="nucleotide sequence ID" value="NZ_CP121045.1"/>
</dbReference>
<dbReference type="Proteomes" id="UP000075787">
    <property type="component" value="Unassembled WGS sequence"/>
</dbReference>
<comment type="catalytic activity">
    <reaction evidence="1 7 8">
        <text>ATP-dependent breakage, passage and rejoining of double-stranded DNA.</text>
        <dbReference type="EC" id="5.6.2.2"/>
    </reaction>
</comment>
<dbReference type="HAMAP" id="MF_00936">
    <property type="entry name" value="ParC_type1"/>
    <property type="match status" value="1"/>
</dbReference>
<dbReference type="GeneID" id="97241963"/>
<dbReference type="GO" id="GO:0005737">
    <property type="term" value="C:cytoplasm"/>
    <property type="evidence" value="ECO:0007669"/>
    <property type="project" value="TreeGrafter"/>
</dbReference>
<evidence type="ECO:0000256" key="1">
    <source>
        <dbReference type="ARBA" id="ARBA00000185"/>
    </source>
</evidence>
<dbReference type="FunFam" id="1.10.268.10:FF:000001">
    <property type="entry name" value="DNA gyrase subunit A"/>
    <property type="match status" value="1"/>
</dbReference>
<dbReference type="Gene3D" id="2.120.10.90">
    <property type="entry name" value="DNA gyrase/topoisomerase IV, subunit A, C-terminal"/>
    <property type="match status" value="1"/>
</dbReference>
<dbReference type="AlphaFoldDB" id="A0A162L8R6"/>
<keyword evidence="5 7" id="KW-0472">Membrane</keyword>
<dbReference type="GO" id="GO:0005694">
    <property type="term" value="C:chromosome"/>
    <property type="evidence" value="ECO:0007669"/>
    <property type="project" value="InterPro"/>
</dbReference>
<evidence type="ECO:0000259" key="9">
    <source>
        <dbReference type="PROSITE" id="PS52040"/>
    </source>
</evidence>
<dbReference type="OrthoDB" id="9806486at2"/>
<dbReference type="PANTHER" id="PTHR43493">
    <property type="entry name" value="DNA GYRASE/TOPOISOMERASE SUBUNIT A"/>
    <property type="match status" value="1"/>
</dbReference>
<dbReference type="PANTHER" id="PTHR43493:SF1">
    <property type="entry name" value="DNA TOPOISOMERASE 4 SUBUNIT A"/>
    <property type="match status" value="1"/>
</dbReference>
<dbReference type="GO" id="GO:0003918">
    <property type="term" value="F:DNA topoisomerase type II (double strand cut, ATP-hydrolyzing) activity"/>
    <property type="evidence" value="ECO:0007669"/>
    <property type="project" value="UniProtKB-UniRule"/>
</dbReference>
<dbReference type="InterPro" id="IPR035516">
    <property type="entry name" value="Gyrase/topoIV_suA_C"/>
</dbReference>
<dbReference type="GO" id="GO:0005524">
    <property type="term" value="F:ATP binding"/>
    <property type="evidence" value="ECO:0007669"/>
    <property type="project" value="InterPro"/>
</dbReference>
<dbReference type="GO" id="GO:0007059">
    <property type="term" value="P:chromosome segregation"/>
    <property type="evidence" value="ECO:0007669"/>
    <property type="project" value="UniProtKB-UniRule"/>
</dbReference>
<dbReference type="NCBIfam" id="NF004044">
    <property type="entry name" value="PRK05561.1"/>
    <property type="match status" value="1"/>
</dbReference>
<feature type="domain" description="Topo IIA-type catalytic" evidence="9">
    <location>
        <begin position="40"/>
        <end position="523"/>
    </location>
</feature>
<evidence type="ECO:0000256" key="8">
    <source>
        <dbReference type="PROSITE-ProRule" id="PRU01384"/>
    </source>
</evidence>
<feature type="active site" description="O-(5'-phospho-DNA)-tyrosine intermediate" evidence="7 8">
    <location>
        <position position="128"/>
    </location>
</feature>
<dbReference type="NCBIfam" id="TIGR01062">
    <property type="entry name" value="parC_Gneg"/>
    <property type="match status" value="1"/>
</dbReference>
<dbReference type="InterPro" id="IPR050220">
    <property type="entry name" value="Type_II_DNA_Topoisomerases"/>
</dbReference>
<dbReference type="Gene3D" id="3.90.199.10">
    <property type="entry name" value="Topoisomerase II, domain 5"/>
    <property type="match status" value="1"/>
</dbReference>
<comment type="function">
    <text evidence="7">Topoisomerase IV is essential for chromosome segregation. It relaxes supercoiled DNA. Performs the decatenation events required during the replication of a circular DNA molecule.</text>
</comment>
<dbReference type="EC" id="5.6.2.2" evidence="7"/>